<comment type="caution">
    <text evidence="1">The sequence shown here is derived from an EMBL/GenBank/DDBJ whole genome shotgun (WGS) entry which is preliminary data.</text>
</comment>
<protein>
    <submittedName>
        <fullName evidence="1">Uncharacterized protein</fullName>
    </submittedName>
</protein>
<sequence length="76" mass="9307">MFYLYIYILYKVKLPSSAGKYYSESELWPNTYVKIGWFHRSLKYQMVIILRDETMNNQQETKIISHVMSRILRDYT</sequence>
<proteinExistence type="predicted"/>
<evidence type="ECO:0000313" key="1">
    <source>
        <dbReference type="EMBL" id="RCI07523.1"/>
    </source>
</evidence>
<reference evidence="1 2" key="1">
    <citation type="journal article" date="2015" name="BMC Genomics">
        <title>Insights from the genome of Ophiocordyceps polyrhachis-furcata to pathogenicity and host specificity in insect fungi.</title>
        <authorList>
            <person name="Wichadakul D."/>
            <person name="Kobmoo N."/>
            <person name="Ingsriswang S."/>
            <person name="Tangphatsornruang S."/>
            <person name="Chantasingh D."/>
            <person name="Luangsa-ard J.J."/>
            <person name="Eurwilaichitr L."/>
        </authorList>
    </citation>
    <scope>NUCLEOTIDE SEQUENCE [LARGE SCALE GENOMIC DNA]</scope>
    <source>
        <strain evidence="1 2">BCC 54312</strain>
    </source>
</reference>
<name>A0A367KZB3_9HYPO</name>
<dbReference type="AlphaFoldDB" id="A0A367KZB3"/>
<organism evidence="1 2">
    <name type="scientific">Ophiocordyceps polyrhachis-furcata BCC 54312</name>
    <dbReference type="NCBI Taxonomy" id="1330021"/>
    <lineage>
        <taxon>Eukaryota</taxon>
        <taxon>Fungi</taxon>
        <taxon>Dikarya</taxon>
        <taxon>Ascomycota</taxon>
        <taxon>Pezizomycotina</taxon>
        <taxon>Sordariomycetes</taxon>
        <taxon>Hypocreomycetidae</taxon>
        <taxon>Hypocreales</taxon>
        <taxon>Ophiocordycipitaceae</taxon>
        <taxon>Ophiocordyceps</taxon>
    </lineage>
</organism>
<dbReference type="Proteomes" id="UP000253664">
    <property type="component" value="Unassembled WGS sequence"/>
</dbReference>
<accession>A0A367KZB3</accession>
<gene>
    <name evidence="1" type="ORF">L249_8326</name>
</gene>
<evidence type="ECO:0000313" key="2">
    <source>
        <dbReference type="Proteomes" id="UP000253664"/>
    </source>
</evidence>
<dbReference type="EMBL" id="LKCN02000027">
    <property type="protein sequence ID" value="RCI07523.1"/>
    <property type="molecule type" value="Genomic_DNA"/>
</dbReference>
<keyword evidence="2" id="KW-1185">Reference proteome</keyword>